<dbReference type="Gene3D" id="3.90.1150.10">
    <property type="entry name" value="Aspartate Aminotransferase, domain 1"/>
    <property type="match status" value="1"/>
</dbReference>
<evidence type="ECO:0000256" key="7">
    <source>
        <dbReference type="ARBA" id="ARBA00023102"/>
    </source>
</evidence>
<dbReference type="STRING" id="385682.SAMN05444380_10239"/>
<keyword evidence="3 9" id="KW-0032">Aminotransferase</keyword>
<dbReference type="PANTHER" id="PTHR43643">
    <property type="entry name" value="HISTIDINOL-PHOSPHATE AMINOTRANSFERASE 2"/>
    <property type="match status" value="1"/>
</dbReference>
<dbReference type="OrthoDB" id="9813612at2"/>
<evidence type="ECO:0000256" key="8">
    <source>
        <dbReference type="ARBA" id="ARBA00047481"/>
    </source>
</evidence>
<feature type="domain" description="Aminotransferase class I/classII large" evidence="10">
    <location>
        <begin position="18"/>
        <end position="329"/>
    </location>
</feature>
<dbReference type="EMBL" id="FONA01000002">
    <property type="protein sequence ID" value="SFD78145.1"/>
    <property type="molecule type" value="Genomic_DNA"/>
</dbReference>
<dbReference type="InterPro" id="IPR004839">
    <property type="entry name" value="Aminotransferase_I/II_large"/>
</dbReference>
<dbReference type="InterPro" id="IPR015422">
    <property type="entry name" value="PyrdxlP-dep_Trfase_small"/>
</dbReference>
<evidence type="ECO:0000256" key="4">
    <source>
        <dbReference type="ARBA" id="ARBA00022605"/>
    </source>
</evidence>
<name>A0A1I1V5Q1_9BACT</name>
<dbReference type="GO" id="GO:0030170">
    <property type="term" value="F:pyridoxal phosphate binding"/>
    <property type="evidence" value="ECO:0007669"/>
    <property type="project" value="InterPro"/>
</dbReference>
<dbReference type="GO" id="GO:0000105">
    <property type="term" value="P:L-histidine biosynthetic process"/>
    <property type="evidence" value="ECO:0007669"/>
    <property type="project" value="UniProtKB-KW"/>
</dbReference>
<evidence type="ECO:0000256" key="9">
    <source>
        <dbReference type="RuleBase" id="RU000481"/>
    </source>
</evidence>
<proteinExistence type="inferred from homology"/>
<dbReference type="eggNOG" id="COG0079">
    <property type="taxonomic scope" value="Bacteria"/>
</dbReference>
<dbReference type="InParanoid" id="A0A1I1V5Q1"/>
<keyword evidence="5 9" id="KW-0808">Transferase</keyword>
<dbReference type="CDD" id="cd00609">
    <property type="entry name" value="AAT_like"/>
    <property type="match status" value="1"/>
</dbReference>
<dbReference type="EC" id="2.6.1.-" evidence="9"/>
<dbReference type="InterPro" id="IPR015424">
    <property type="entry name" value="PyrdxlP-dep_Trfase"/>
</dbReference>
<organism evidence="11 12">
    <name type="scientific">Thermophagus xiamenensis</name>
    <dbReference type="NCBI Taxonomy" id="385682"/>
    <lineage>
        <taxon>Bacteria</taxon>
        <taxon>Pseudomonadati</taxon>
        <taxon>Bacteroidota</taxon>
        <taxon>Bacteroidia</taxon>
        <taxon>Marinilabiliales</taxon>
        <taxon>Marinilabiliaceae</taxon>
        <taxon>Thermophagus</taxon>
    </lineage>
</organism>
<dbReference type="InterPro" id="IPR004838">
    <property type="entry name" value="NHTrfase_class1_PyrdxlP-BS"/>
</dbReference>
<evidence type="ECO:0000256" key="5">
    <source>
        <dbReference type="ARBA" id="ARBA00022679"/>
    </source>
</evidence>
<dbReference type="AlphaFoldDB" id="A0A1I1V5Q1"/>
<keyword evidence="6" id="KW-0663">Pyridoxal phosphate</keyword>
<evidence type="ECO:0000313" key="12">
    <source>
        <dbReference type="Proteomes" id="UP000181976"/>
    </source>
</evidence>
<keyword evidence="12" id="KW-1185">Reference proteome</keyword>
<reference evidence="11 12" key="1">
    <citation type="submission" date="2016-10" db="EMBL/GenBank/DDBJ databases">
        <authorList>
            <person name="de Groot N.N."/>
        </authorList>
    </citation>
    <scope>NUCLEOTIDE SEQUENCE [LARGE SCALE GENOMIC DNA]</scope>
    <source>
        <strain evidence="11 12">DSM 19012</strain>
    </source>
</reference>
<protein>
    <recommendedName>
        <fullName evidence="9">Aminotransferase</fullName>
        <ecNumber evidence="9">2.6.1.-</ecNumber>
    </recommendedName>
</protein>
<comment type="similarity">
    <text evidence="9">Belongs to the class-I pyridoxal-phosphate-dependent aminotransferase family.</text>
</comment>
<dbReference type="PROSITE" id="PS00105">
    <property type="entry name" value="AA_TRANSFER_CLASS_1"/>
    <property type="match status" value="1"/>
</dbReference>
<comment type="catalytic activity">
    <reaction evidence="8">
        <text>L-histidinol phosphate + 2-oxoglutarate = 3-(imidazol-4-yl)-2-oxopropyl phosphate + L-glutamate</text>
        <dbReference type="Rhea" id="RHEA:23744"/>
        <dbReference type="ChEBI" id="CHEBI:16810"/>
        <dbReference type="ChEBI" id="CHEBI:29985"/>
        <dbReference type="ChEBI" id="CHEBI:57766"/>
        <dbReference type="ChEBI" id="CHEBI:57980"/>
        <dbReference type="EC" id="2.6.1.9"/>
    </reaction>
</comment>
<gene>
    <name evidence="11" type="ORF">SAMN05444380_10239</name>
</gene>
<evidence type="ECO:0000256" key="1">
    <source>
        <dbReference type="ARBA" id="ARBA00005011"/>
    </source>
</evidence>
<dbReference type="InterPro" id="IPR050106">
    <property type="entry name" value="HistidinolP_aminotransfase"/>
</dbReference>
<dbReference type="RefSeq" id="WP_010527979.1">
    <property type="nucleotide sequence ID" value="NZ_AFSL01000065.1"/>
</dbReference>
<keyword evidence="7" id="KW-0368">Histidine biosynthesis</keyword>
<evidence type="ECO:0000259" key="10">
    <source>
        <dbReference type="Pfam" id="PF00155"/>
    </source>
</evidence>
<keyword evidence="4" id="KW-0028">Amino-acid biosynthesis</keyword>
<evidence type="ECO:0000256" key="2">
    <source>
        <dbReference type="ARBA" id="ARBA00007970"/>
    </source>
</evidence>
<comment type="cofactor">
    <cofactor evidence="9">
        <name>pyridoxal 5'-phosphate</name>
        <dbReference type="ChEBI" id="CHEBI:597326"/>
    </cofactor>
</comment>
<dbReference type="PANTHER" id="PTHR43643:SF6">
    <property type="entry name" value="HISTIDINOL-PHOSPHATE AMINOTRANSFERASE"/>
    <property type="match status" value="1"/>
</dbReference>
<dbReference type="Proteomes" id="UP000181976">
    <property type="component" value="Unassembled WGS sequence"/>
</dbReference>
<dbReference type="SUPFAM" id="SSF53383">
    <property type="entry name" value="PLP-dependent transferases"/>
    <property type="match status" value="1"/>
</dbReference>
<dbReference type="GO" id="GO:0004400">
    <property type="term" value="F:histidinol-phosphate transaminase activity"/>
    <property type="evidence" value="ECO:0007669"/>
    <property type="project" value="UniProtKB-EC"/>
</dbReference>
<dbReference type="Pfam" id="PF00155">
    <property type="entry name" value="Aminotran_1_2"/>
    <property type="match status" value="1"/>
</dbReference>
<evidence type="ECO:0000256" key="3">
    <source>
        <dbReference type="ARBA" id="ARBA00022576"/>
    </source>
</evidence>
<dbReference type="InterPro" id="IPR015421">
    <property type="entry name" value="PyrdxlP-dep_Trfase_major"/>
</dbReference>
<comment type="similarity">
    <text evidence="2">Belongs to the class-II pyridoxal-phosphate-dependent aminotransferase family. Histidinol-phosphate aminotransferase subfamily.</text>
</comment>
<dbReference type="Gene3D" id="3.40.640.10">
    <property type="entry name" value="Type I PLP-dependent aspartate aminotransferase-like (Major domain)"/>
    <property type="match status" value="1"/>
</dbReference>
<accession>A0A1I1V5Q1</accession>
<sequence length="336" mass="37938">MITGHGDDIFQYPDVRYNFSSNVYPFGPSLRLKEHLRQCVDKIGCYPSPLAGNLVELIARKEEVTSSKVLVTSGAVEAFYLIAELFAGKRSLIFTPSFSEYEDACLRFGHCIEFRPHCEASTADYSTHDLVWICNPNNPDGAVYDTAFLCQKIKEHPATLFVVDEAYIEFTKCATSLVPLVQEHGNIVVVKSMTKRYAIPGLRLGYLMAGHKITDALKRMVMPWRINTLAIEAGIFCLQERDSEPFPVGRLLDESLRVQQDINRLKGFRVCPSSTTFFLVEGPVEASILKNRLAEEHGILIRDASNFRGLGERHFRVSVRAEDENNILINVLKQWS</sequence>
<evidence type="ECO:0000313" key="11">
    <source>
        <dbReference type="EMBL" id="SFD78145.1"/>
    </source>
</evidence>
<comment type="pathway">
    <text evidence="1">Amino-acid biosynthesis; L-histidine biosynthesis; L-histidine from 5-phospho-alpha-D-ribose 1-diphosphate: step 7/9.</text>
</comment>
<evidence type="ECO:0000256" key="6">
    <source>
        <dbReference type="ARBA" id="ARBA00022898"/>
    </source>
</evidence>